<dbReference type="Proteomes" id="UP001153636">
    <property type="component" value="Chromosome 3"/>
</dbReference>
<sequence length="501" mass="57432">MNNARRRMVVQRYSNRPPFDMKGKEMSTVGKNYKKSYEHIEKSFRTIMNHLDAIQADEDSMEPPEKKSPINNVQNSAKCKTNSNIPSPVPRILESFQKAAPKRQPLGLRNNPRRTAQKTEARLKKPPRTANSNESDKFALQTLYRNKNIDFGKNVPNHHMMRNLLQNYDEPMEEYHTPVKKTTSTNKPVTIKRLDKATSTTDILREEQRQKPSRKPSYKLRTSQKSKTRMPRAQSRGLISKTCASRTSTEEPFLTDNKIISSPSYVCSICESNFVLEDEAQMDKSNSNYVSRQVKKLNNCNNNELFDRYGKNAKKSDNMKFGARKNGYRLQKLKSHSKIKTNNVASRNYLGMMDTVKKKVPRMMEMNNETMSTDNKYDWSDEQPEPETSPHVKFPKETRCAMDRMMDMRTPLTKYMKPKELTIKPAISFNHKDACVTKASYTRNTSPYTICNKLEPIPGSKESGGIGDHVGTNVINSGKGIPCGRPGSRVTRIVQKPRGVR</sequence>
<keyword evidence="3" id="KW-1185">Reference proteome</keyword>
<proteinExistence type="predicted"/>
<gene>
    <name evidence="2" type="ORF">PSYICH_LOCUS8440</name>
</gene>
<dbReference type="AlphaFoldDB" id="A0A9P0CUE5"/>
<evidence type="ECO:0000313" key="3">
    <source>
        <dbReference type="Proteomes" id="UP001153636"/>
    </source>
</evidence>
<feature type="region of interest" description="Disordered" evidence="1">
    <location>
        <begin position="373"/>
        <end position="393"/>
    </location>
</feature>
<organism evidence="2 3">
    <name type="scientific">Psylliodes chrysocephalus</name>
    <dbReference type="NCBI Taxonomy" id="3402493"/>
    <lineage>
        <taxon>Eukaryota</taxon>
        <taxon>Metazoa</taxon>
        <taxon>Ecdysozoa</taxon>
        <taxon>Arthropoda</taxon>
        <taxon>Hexapoda</taxon>
        <taxon>Insecta</taxon>
        <taxon>Pterygota</taxon>
        <taxon>Neoptera</taxon>
        <taxon>Endopterygota</taxon>
        <taxon>Coleoptera</taxon>
        <taxon>Polyphaga</taxon>
        <taxon>Cucujiformia</taxon>
        <taxon>Chrysomeloidea</taxon>
        <taxon>Chrysomelidae</taxon>
        <taxon>Galerucinae</taxon>
        <taxon>Alticini</taxon>
        <taxon>Psylliodes</taxon>
    </lineage>
</organism>
<accession>A0A9P0CUE5</accession>
<dbReference type="OrthoDB" id="6766128at2759"/>
<name>A0A9P0CUE5_9CUCU</name>
<feature type="region of interest" description="Disordered" evidence="1">
    <location>
        <begin position="59"/>
        <end position="138"/>
    </location>
</feature>
<feature type="compositionally biased region" description="Basic residues" evidence="1">
    <location>
        <begin position="211"/>
        <end position="230"/>
    </location>
</feature>
<reference evidence="2" key="1">
    <citation type="submission" date="2022-01" db="EMBL/GenBank/DDBJ databases">
        <authorList>
            <person name="King R."/>
        </authorList>
    </citation>
    <scope>NUCLEOTIDE SEQUENCE</scope>
</reference>
<dbReference type="EMBL" id="OV651815">
    <property type="protein sequence ID" value="CAH1108494.1"/>
    <property type="molecule type" value="Genomic_DNA"/>
</dbReference>
<protein>
    <submittedName>
        <fullName evidence="2">Uncharacterized protein</fullName>
    </submittedName>
</protein>
<feature type="compositionally biased region" description="Polar residues" evidence="1">
    <location>
        <begin position="69"/>
        <end position="86"/>
    </location>
</feature>
<evidence type="ECO:0000313" key="2">
    <source>
        <dbReference type="EMBL" id="CAH1108494.1"/>
    </source>
</evidence>
<feature type="region of interest" description="Disordered" evidence="1">
    <location>
        <begin position="182"/>
        <end position="239"/>
    </location>
</feature>
<evidence type="ECO:0000256" key="1">
    <source>
        <dbReference type="SAM" id="MobiDB-lite"/>
    </source>
</evidence>